<reference evidence="2" key="1">
    <citation type="journal article" date="2017" name="Nat. Microbiol.">
        <title>Global analysis of biosynthetic gene clusters reveals vast potential of secondary metabolite production in Penicillium species.</title>
        <authorList>
            <person name="Nielsen J.C."/>
            <person name="Grijseels S."/>
            <person name="Prigent S."/>
            <person name="Ji B."/>
            <person name="Dainat J."/>
            <person name="Nielsen K.F."/>
            <person name="Frisvad J.C."/>
            <person name="Workman M."/>
            <person name="Nielsen J."/>
        </authorList>
    </citation>
    <scope>NUCLEOTIDE SEQUENCE [LARGE SCALE GENOMIC DNA]</scope>
    <source>
        <strain evidence="2">IBT 31811</strain>
    </source>
</reference>
<proteinExistence type="predicted"/>
<accession>A0A1V6PZ82</accession>
<gene>
    <name evidence="1" type="ORF">PENANT_c023G11310</name>
</gene>
<sequence length="62" mass="6753">MALMRVLGQNCKGINIVSTMRAAMPDPTSTCSSIPKKDEKIYGDVSPSWVETRLEALGTQPK</sequence>
<protein>
    <submittedName>
        <fullName evidence="1">Uncharacterized protein</fullName>
    </submittedName>
</protein>
<keyword evidence="2" id="KW-1185">Reference proteome</keyword>
<name>A0A1V6PZ82_9EURO</name>
<dbReference type="Proteomes" id="UP000191672">
    <property type="component" value="Unassembled WGS sequence"/>
</dbReference>
<comment type="caution">
    <text evidence="1">The sequence shown here is derived from an EMBL/GenBank/DDBJ whole genome shotgun (WGS) entry which is preliminary data.</text>
</comment>
<evidence type="ECO:0000313" key="2">
    <source>
        <dbReference type="Proteomes" id="UP000191672"/>
    </source>
</evidence>
<dbReference type="EMBL" id="MDYN01000023">
    <property type="protein sequence ID" value="OQD82087.1"/>
    <property type="molecule type" value="Genomic_DNA"/>
</dbReference>
<organism evidence="1 2">
    <name type="scientific">Penicillium antarcticum</name>
    <dbReference type="NCBI Taxonomy" id="416450"/>
    <lineage>
        <taxon>Eukaryota</taxon>
        <taxon>Fungi</taxon>
        <taxon>Dikarya</taxon>
        <taxon>Ascomycota</taxon>
        <taxon>Pezizomycotina</taxon>
        <taxon>Eurotiomycetes</taxon>
        <taxon>Eurotiomycetidae</taxon>
        <taxon>Eurotiales</taxon>
        <taxon>Aspergillaceae</taxon>
        <taxon>Penicillium</taxon>
    </lineage>
</organism>
<dbReference type="AlphaFoldDB" id="A0A1V6PZ82"/>
<evidence type="ECO:0000313" key="1">
    <source>
        <dbReference type="EMBL" id="OQD82087.1"/>
    </source>
</evidence>